<evidence type="ECO:0000259" key="1">
    <source>
        <dbReference type="Pfam" id="PF12770"/>
    </source>
</evidence>
<keyword evidence="3" id="KW-1185">Reference proteome</keyword>
<feature type="non-terminal residue" evidence="2">
    <location>
        <position position="1"/>
    </location>
</feature>
<organism evidence="2 3">
    <name type="scientific">Streptomyces inhibens</name>
    <dbReference type="NCBI Taxonomy" id="2293571"/>
    <lineage>
        <taxon>Bacteria</taxon>
        <taxon>Bacillati</taxon>
        <taxon>Actinomycetota</taxon>
        <taxon>Actinomycetes</taxon>
        <taxon>Kitasatosporales</taxon>
        <taxon>Streptomycetaceae</taxon>
        <taxon>Streptomyces</taxon>
    </lineage>
</organism>
<comment type="caution">
    <text evidence="2">The sequence shown here is derived from an EMBL/GenBank/DDBJ whole genome shotgun (WGS) entry which is preliminary data.</text>
</comment>
<dbReference type="AlphaFoldDB" id="A0A371PUS0"/>
<evidence type="ECO:0000313" key="3">
    <source>
        <dbReference type="Proteomes" id="UP000262477"/>
    </source>
</evidence>
<accession>A0A371PUS0</accession>
<evidence type="ECO:0000313" key="2">
    <source>
        <dbReference type="EMBL" id="REK86199.1"/>
    </source>
</evidence>
<dbReference type="Proteomes" id="UP000262477">
    <property type="component" value="Unassembled WGS sequence"/>
</dbReference>
<reference evidence="2 3" key="1">
    <citation type="submission" date="2018-08" db="EMBL/GenBank/DDBJ databases">
        <title>Streptomyces NEAU-D10 sp. nov., a novel Actinomycete isolated from soil.</title>
        <authorList>
            <person name="Jin L."/>
        </authorList>
    </citation>
    <scope>NUCLEOTIDE SEQUENCE [LARGE SCALE GENOMIC DNA]</scope>
    <source>
        <strain evidence="2 3">NEAU-D10</strain>
    </source>
</reference>
<protein>
    <submittedName>
        <fullName evidence="2">CHAT domain-containing protein</fullName>
    </submittedName>
</protein>
<gene>
    <name evidence="2" type="ORF">DY245_33865</name>
</gene>
<sequence length="204" mass="21307">LTSGASPRPAPLVVALAETPGAAPLPGAGREAALLADLFPEGRRLTGAGATVEAVSRALPAHPWVHFSCHGVSDPLSPSESGLILYDGRLTVLDAAAQRPRSPELAVLSACSTSQGGFVLPDEAVQLASSFQLAGYPHVIGTLWTVSDKLATRLTEEFYASLAEDVARGRPIDPAAALHRPVRSLRDRFAPAPHLWAAHIHTGP</sequence>
<dbReference type="RefSeq" id="WP_147318398.1">
    <property type="nucleotide sequence ID" value="NZ_QUAC01000321.1"/>
</dbReference>
<proteinExistence type="predicted"/>
<dbReference type="InterPro" id="IPR024983">
    <property type="entry name" value="CHAT_dom"/>
</dbReference>
<name>A0A371PUS0_STRIH</name>
<dbReference type="Pfam" id="PF12770">
    <property type="entry name" value="CHAT"/>
    <property type="match status" value="1"/>
</dbReference>
<feature type="domain" description="CHAT" evidence="1">
    <location>
        <begin position="5"/>
        <end position="203"/>
    </location>
</feature>
<dbReference type="OrthoDB" id="3206999at2"/>
<dbReference type="EMBL" id="QUAC01000321">
    <property type="protein sequence ID" value="REK86199.1"/>
    <property type="molecule type" value="Genomic_DNA"/>
</dbReference>